<dbReference type="PaxDb" id="273116-14324422"/>
<keyword evidence="1" id="KW-0812">Transmembrane</keyword>
<keyword evidence="1" id="KW-0472">Membrane</keyword>
<organism evidence="2 3">
    <name type="scientific">Thermoplasma volcanium (strain ATCC 51530 / DSM 4299 / JCM 9571 / NBRC 15438 / GSS1)</name>
    <dbReference type="NCBI Taxonomy" id="273116"/>
    <lineage>
        <taxon>Archaea</taxon>
        <taxon>Methanobacteriati</taxon>
        <taxon>Thermoplasmatota</taxon>
        <taxon>Thermoplasmata</taxon>
        <taxon>Thermoplasmatales</taxon>
        <taxon>Thermoplasmataceae</taxon>
        <taxon>Thermoplasma</taxon>
    </lineage>
</organism>
<proteinExistence type="predicted"/>
<dbReference type="EMBL" id="BA000011">
    <property type="protein sequence ID" value="BAB59350.1"/>
    <property type="molecule type" value="Genomic_DNA"/>
</dbReference>
<keyword evidence="1" id="KW-1133">Transmembrane helix</keyword>
<dbReference type="HOGENOM" id="CLU_1691632_0_0_2"/>
<name>Q97C95_THEVO</name>
<protein>
    <submittedName>
        <fullName evidence="2">TVG0213580 protein</fullName>
    </submittedName>
</protein>
<evidence type="ECO:0000256" key="1">
    <source>
        <dbReference type="SAM" id="Phobius"/>
    </source>
</evidence>
<keyword evidence="3" id="KW-1185">Reference proteome</keyword>
<gene>
    <name evidence="2" type="ORF">TVG0213580</name>
</gene>
<dbReference type="AlphaFoldDB" id="Q97C95"/>
<reference evidence="2 3" key="1">
    <citation type="journal article" date="1999" name="Proc. Jpn. Acad.">
        <title>Determination of the complete genomic DNA sequence of Thermoplasma volvanium GSS1.</title>
        <authorList>
            <person name="Kawashima T."/>
            <person name="Yamamoto Y."/>
            <person name="Aramaki H."/>
            <person name="Nunoshiba T."/>
            <person name="Kawamoto T."/>
            <person name="Watanabe K."/>
            <person name="Yamazaki M."/>
            <person name="Kanehori K."/>
            <person name="Amano N."/>
            <person name="Ohya Y."/>
            <person name="Makino K."/>
            <person name="Suzuki M."/>
        </authorList>
    </citation>
    <scope>NUCLEOTIDE SEQUENCE [LARGE SCALE GENOMIC DNA]</scope>
    <source>
        <strain evidence="3">ATCC 51530 / DSM 4299 / JCM 9571 / NBRC 15438 / GSS1</strain>
    </source>
</reference>
<reference evidence="2 3" key="2">
    <citation type="journal article" date="2000" name="Proc. Natl. Acad. Sci. U.S.A.">
        <title>Archaeal adaptation to higher temperatures revealed by genomic sequence of Thermoplasma volcanium.</title>
        <authorList>
            <person name="Kawashima T."/>
            <person name="Amano N."/>
            <person name="Koike H."/>
            <person name="Makino S."/>
            <person name="Higuchi S."/>
            <person name="Kawashima-Ohya Y."/>
            <person name="Watanabe K."/>
            <person name="Yamazaki M."/>
            <person name="Kanehori K."/>
            <person name="Kawamoto T."/>
            <person name="Nunoshiba T."/>
            <person name="Yamamoto Y."/>
            <person name="Aramaki H."/>
            <person name="Makino K."/>
            <person name="Suzuki M."/>
        </authorList>
    </citation>
    <scope>NUCLEOTIDE SEQUENCE [LARGE SCALE GENOMIC DNA]</scope>
    <source>
        <strain evidence="3">ATCC 51530 / DSM 4299 / JCM 9571 / NBRC 15438 / GSS1</strain>
    </source>
</reference>
<accession>Q97C95</accession>
<sequence length="155" mass="17737">MLNYKKLVALFVIVTFSVIIVMSGYVYYHWGKSTDQPEEDILSNVYIGQVNINQSYTKIIFPHHINSGSDFNITILFNSNISINYVYTQTSGFCVLGWIFYFNTYIKYGTSQGKFIGSLEENIGILNITIKSPNYYYNGYISLHLVGSVPETVIY</sequence>
<dbReference type="Proteomes" id="UP000001017">
    <property type="component" value="Chromosome"/>
</dbReference>
<evidence type="ECO:0000313" key="3">
    <source>
        <dbReference type="Proteomes" id="UP000001017"/>
    </source>
</evidence>
<feature type="transmembrane region" description="Helical" evidence="1">
    <location>
        <begin position="7"/>
        <end position="28"/>
    </location>
</feature>
<evidence type="ECO:0000313" key="2">
    <source>
        <dbReference type="EMBL" id="BAB59350.1"/>
    </source>
</evidence>
<dbReference type="KEGG" id="tvo:TVG0213580"/>
<feature type="transmembrane region" description="Helical" evidence="1">
    <location>
        <begin position="86"/>
        <end position="106"/>
    </location>
</feature>